<dbReference type="GO" id="GO:0016491">
    <property type="term" value="F:oxidoreductase activity"/>
    <property type="evidence" value="ECO:0007669"/>
    <property type="project" value="UniProtKB-KW"/>
</dbReference>
<comment type="similarity">
    <text evidence="1 3">Belongs to the short-chain dehydrogenases/reductases (SDR) family.</text>
</comment>
<dbReference type="AlphaFoldDB" id="A0A1X6NZF3"/>
<dbReference type="PRINTS" id="PR00080">
    <property type="entry name" value="SDRFAMILY"/>
</dbReference>
<dbReference type="Proteomes" id="UP000218209">
    <property type="component" value="Unassembled WGS sequence"/>
</dbReference>
<name>A0A1X6NZF3_PORUM</name>
<evidence type="ECO:0000256" key="3">
    <source>
        <dbReference type="RuleBase" id="RU000363"/>
    </source>
</evidence>
<dbReference type="Gene3D" id="3.40.50.720">
    <property type="entry name" value="NAD(P)-binding Rossmann-like Domain"/>
    <property type="match status" value="1"/>
</dbReference>
<dbReference type="OrthoDB" id="191139at2759"/>
<dbReference type="EMBL" id="KV918968">
    <property type="protein sequence ID" value="OSX74001.1"/>
    <property type="molecule type" value="Genomic_DNA"/>
</dbReference>
<evidence type="ECO:0000256" key="1">
    <source>
        <dbReference type="ARBA" id="ARBA00006484"/>
    </source>
</evidence>
<organism evidence="4 5">
    <name type="scientific">Porphyra umbilicalis</name>
    <name type="common">Purple laver</name>
    <name type="synonym">Red alga</name>
    <dbReference type="NCBI Taxonomy" id="2786"/>
    <lineage>
        <taxon>Eukaryota</taxon>
        <taxon>Rhodophyta</taxon>
        <taxon>Bangiophyceae</taxon>
        <taxon>Bangiales</taxon>
        <taxon>Bangiaceae</taxon>
        <taxon>Porphyra</taxon>
    </lineage>
</organism>
<dbReference type="PANTHER" id="PTHR24320">
    <property type="entry name" value="RETINOL DEHYDROGENASE"/>
    <property type="match status" value="1"/>
</dbReference>
<evidence type="ECO:0000313" key="5">
    <source>
        <dbReference type="Proteomes" id="UP000218209"/>
    </source>
</evidence>
<keyword evidence="2" id="KW-0560">Oxidoreductase</keyword>
<dbReference type="Pfam" id="PF00106">
    <property type="entry name" value="adh_short"/>
    <property type="match status" value="1"/>
</dbReference>
<evidence type="ECO:0000313" key="4">
    <source>
        <dbReference type="EMBL" id="OSX74001.1"/>
    </source>
</evidence>
<keyword evidence="5" id="KW-1185">Reference proteome</keyword>
<dbReference type="InterPro" id="IPR002347">
    <property type="entry name" value="SDR_fam"/>
</dbReference>
<protein>
    <submittedName>
        <fullName evidence="4">Uncharacterized protein</fullName>
    </submittedName>
</protein>
<dbReference type="PRINTS" id="PR00081">
    <property type="entry name" value="GDHRDH"/>
</dbReference>
<sequence length="272" mass="28619">MAAVGAAVTLAVRNKERGETAAESIRKAAPGSTVDVLVVDLFNLKSVKAAAATFAAAHPHLHMLINNGGICDVPRKLSAEGQEVHMATNHMGHFALTGLLLPLLEAAPGGGGRIVNVSSIGHRSCTDMQWDDAAAGEGIPAYCRSKAANVLFTNELARRLTAAGSSVVAVTAHPGGTRSSLIANSRPSFTRSVALVLEPLLLQTTRQGAQPLVYAATQADVRPAEYWGPWWVVWGTPAKGTSTALTRNEGNATKLWAKSEEVTGVRFLPWKA</sequence>
<accession>A0A1X6NZF3</accession>
<evidence type="ECO:0000256" key="2">
    <source>
        <dbReference type="ARBA" id="ARBA00023002"/>
    </source>
</evidence>
<dbReference type="SUPFAM" id="SSF51735">
    <property type="entry name" value="NAD(P)-binding Rossmann-fold domains"/>
    <property type="match status" value="1"/>
</dbReference>
<reference evidence="4 5" key="1">
    <citation type="submission" date="2017-03" db="EMBL/GenBank/DDBJ databases">
        <title>WGS assembly of Porphyra umbilicalis.</title>
        <authorList>
            <person name="Brawley S.H."/>
            <person name="Blouin N.A."/>
            <person name="Ficko-Blean E."/>
            <person name="Wheeler G.L."/>
            <person name="Lohr M."/>
            <person name="Goodson H.V."/>
            <person name="Jenkins J.W."/>
            <person name="Blaby-Haas C.E."/>
            <person name="Helliwell K.E."/>
            <person name="Chan C."/>
            <person name="Marriage T."/>
            <person name="Bhattacharya D."/>
            <person name="Klein A.S."/>
            <person name="Badis Y."/>
            <person name="Brodie J."/>
            <person name="Cao Y."/>
            <person name="Collen J."/>
            <person name="Dittami S.M."/>
            <person name="Gachon C.M."/>
            <person name="Green B.R."/>
            <person name="Karpowicz S."/>
            <person name="Kim J.W."/>
            <person name="Kudahl U."/>
            <person name="Lin S."/>
            <person name="Michel G."/>
            <person name="Mittag M."/>
            <person name="Olson B.J."/>
            <person name="Pangilinan J."/>
            <person name="Peng Y."/>
            <person name="Qiu H."/>
            <person name="Shu S."/>
            <person name="Singer J.T."/>
            <person name="Smith A.G."/>
            <person name="Sprecher B.N."/>
            <person name="Wagner V."/>
            <person name="Wang W."/>
            <person name="Wang Z.-Y."/>
            <person name="Yan J."/>
            <person name="Yarish C."/>
            <person name="Zoeuner-Riek S."/>
            <person name="Zhuang Y."/>
            <person name="Zou Y."/>
            <person name="Lindquist E.A."/>
            <person name="Grimwood J."/>
            <person name="Barry K."/>
            <person name="Rokhsar D.S."/>
            <person name="Schmutz J."/>
            <person name="Stiller J.W."/>
            <person name="Grossman A.R."/>
            <person name="Prochnik S.E."/>
        </authorList>
    </citation>
    <scope>NUCLEOTIDE SEQUENCE [LARGE SCALE GENOMIC DNA]</scope>
    <source>
        <strain evidence="4">4086291</strain>
    </source>
</reference>
<dbReference type="InterPro" id="IPR036291">
    <property type="entry name" value="NAD(P)-bd_dom_sf"/>
</dbReference>
<gene>
    <name evidence="4" type="ORF">BU14_0314s0004</name>
</gene>
<proteinExistence type="inferred from homology"/>
<dbReference type="PANTHER" id="PTHR24320:SF148">
    <property type="entry name" value="NAD(P)-BINDING ROSSMANN-FOLD SUPERFAMILY PROTEIN"/>
    <property type="match status" value="1"/>
</dbReference>